<organism evidence="3 4">
    <name type="scientific">Cohnella cholangitidis</name>
    <dbReference type="NCBI Taxonomy" id="2598458"/>
    <lineage>
        <taxon>Bacteria</taxon>
        <taxon>Bacillati</taxon>
        <taxon>Bacillota</taxon>
        <taxon>Bacilli</taxon>
        <taxon>Bacillales</taxon>
        <taxon>Paenibacillaceae</taxon>
        <taxon>Cohnella</taxon>
    </lineage>
</organism>
<evidence type="ECO:0000313" key="3">
    <source>
        <dbReference type="EMBL" id="QMV44549.1"/>
    </source>
</evidence>
<evidence type="ECO:0000256" key="1">
    <source>
        <dbReference type="SAM" id="SignalP"/>
    </source>
</evidence>
<dbReference type="EMBL" id="CP041969">
    <property type="protein sequence ID" value="QMV44549.1"/>
    <property type="molecule type" value="Genomic_DNA"/>
</dbReference>
<dbReference type="InterPro" id="IPR005036">
    <property type="entry name" value="CBM21_dom"/>
</dbReference>
<dbReference type="KEGG" id="cchl:FPL14_27795"/>
<feature type="chain" id="PRO_5028900931" description="CBM21 domain-containing protein" evidence="1">
    <location>
        <begin position="29"/>
        <end position="253"/>
    </location>
</feature>
<gene>
    <name evidence="3" type="ORF">FPL14_27795</name>
</gene>
<proteinExistence type="predicted"/>
<accession>A0A7G5C5R5</accession>
<dbReference type="PANTHER" id="PTHR12307">
    <property type="entry name" value="PROTEIN PHOSPHATASE 1 REGULATORY SUBUNIT"/>
    <property type="match status" value="1"/>
</dbReference>
<dbReference type="GO" id="GO:0005979">
    <property type="term" value="P:regulation of glycogen biosynthetic process"/>
    <property type="evidence" value="ECO:0007669"/>
    <property type="project" value="TreeGrafter"/>
</dbReference>
<evidence type="ECO:0000313" key="4">
    <source>
        <dbReference type="Proteomes" id="UP000515679"/>
    </source>
</evidence>
<dbReference type="GO" id="GO:2001069">
    <property type="term" value="F:glycogen binding"/>
    <property type="evidence" value="ECO:0007669"/>
    <property type="project" value="TreeGrafter"/>
</dbReference>
<dbReference type="GO" id="GO:0008157">
    <property type="term" value="F:protein phosphatase 1 binding"/>
    <property type="evidence" value="ECO:0007669"/>
    <property type="project" value="TreeGrafter"/>
</dbReference>
<dbReference type="RefSeq" id="WP_182300795.1">
    <property type="nucleotide sequence ID" value="NZ_CP041969.1"/>
</dbReference>
<feature type="domain" description="CBM21" evidence="2">
    <location>
        <begin position="149"/>
        <end position="253"/>
    </location>
</feature>
<protein>
    <recommendedName>
        <fullName evidence="2">CBM21 domain-containing protein</fullName>
    </recommendedName>
</protein>
<dbReference type="InterPro" id="IPR038175">
    <property type="entry name" value="CBM21_dom_sf"/>
</dbReference>
<dbReference type="Pfam" id="PF03370">
    <property type="entry name" value="CBM_21"/>
    <property type="match status" value="2"/>
</dbReference>
<name>A0A7G5C5R5_9BACL</name>
<dbReference type="PANTHER" id="PTHR12307:SF36">
    <property type="entry name" value="GLYCOGEN-BINDING SUBUNIT 76A"/>
    <property type="match status" value="1"/>
</dbReference>
<keyword evidence="1" id="KW-0732">Signal</keyword>
<dbReference type="Proteomes" id="UP000515679">
    <property type="component" value="Chromosome"/>
</dbReference>
<dbReference type="GO" id="GO:0000164">
    <property type="term" value="C:protein phosphatase type 1 complex"/>
    <property type="evidence" value="ECO:0007669"/>
    <property type="project" value="TreeGrafter"/>
</dbReference>
<dbReference type="Gene3D" id="2.60.40.2440">
    <property type="entry name" value="Carbohydrate binding type-21 domain"/>
    <property type="match status" value="2"/>
</dbReference>
<reference evidence="3 4" key="1">
    <citation type="submission" date="2019-07" db="EMBL/GenBank/DDBJ databases">
        <authorList>
            <person name="Kim J.K."/>
            <person name="Cheong H.-M."/>
            <person name="Choi Y."/>
            <person name="Hwang K.J."/>
            <person name="Lee S."/>
            <person name="Choi C."/>
        </authorList>
    </citation>
    <scope>NUCLEOTIDE SEQUENCE [LARGE SCALE GENOMIC DNA]</scope>
    <source>
        <strain evidence="3 4">KS 22</strain>
    </source>
</reference>
<feature type="domain" description="CBM21" evidence="2">
    <location>
        <begin position="25"/>
        <end position="141"/>
    </location>
</feature>
<evidence type="ECO:0000259" key="2">
    <source>
        <dbReference type="PROSITE" id="PS51159"/>
    </source>
</evidence>
<dbReference type="InterPro" id="IPR050782">
    <property type="entry name" value="PP1_regulatory_subunit_3"/>
</dbReference>
<keyword evidence="4" id="KW-1185">Reference proteome</keyword>
<dbReference type="AlphaFoldDB" id="A0A7G5C5R5"/>
<feature type="signal peptide" evidence="1">
    <location>
        <begin position="1"/>
        <end position="28"/>
    </location>
</feature>
<dbReference type="PROSITE" id="PS51159">
    <property type="entry name" value="CBM21"/>
    <property type="match status" value="2"/>
</dbReference>
<sequence length="253" mass="28309">MKAMKKLVAGLMMFAVIFGVSFAGSAFAAGNEVKLIDSHIFTYKYGYVEFSGNIEVENLGYAKEVVVHYTTDNVQWHDINANYVGPTDATHEKWKFLISTSSFSTYHPELQNLTFIKFAIQYKVNGNIYWDNNGGADYNNVPYYMGTPSVILGKASVLNGYAELSNGTFSGTFYVKNLSPTKTVKVRYTTDNWATYQEGNATYYSNANPSGTVENWKFNFSVPGATEIKYALSLTANGQTYWDNNYGNNFVLN</sequence>